<keyword evidence="2" id="KW-0418">Kinase</keyword>
<evidence type="ECO:0000313" key="2">
    <source>
        <dbReference type="EMBL" id="KAK4150811.1"/>
    </source>
</evidence>
<evidence type="ECO:0000259" key="1">
    <source>
        <dbReference type="PROSITE" id="PS50011"/>
    </source>
</evidence>
<dbReference type="AlphaFoldDB" id="A0AAN6VIJ8"/>
<dbReference type="EMBL" id="MU857049">
    <property type="protein sequence ID" value="KAK4150811.1"/>
    <property type="molecule type" value="Genomic_DNA"/>
</dbReference>
<dbReference type="Gene3D" id="1.10.510.10">
    <property type="entry name" value="Transferase(Phosphotransferase) domain 1"/>
    <property type="match status" value="1"/>
</dbReference>
<comment type="caution">
    <text evidence="2">The sequence shown here is derived from an EMBL/GenBank/DDBJ whole genome shotgun (WGS) entry which is preliminary data.</text>
</comment>
<dbReference type="GO" id="GO:0005634">
    <property type="term" value="C:nucleus"/>
    <property type="evidence" value="ECO:0007669"/>
    <property type="project" value="TreeGrafter"/>
</dbReference>
<dbReference type="GO" id="GO:0044773">
    <property type="term" value="P:mitotic DNA damage checkpoint signaling"/>
    <property type="evidence" value="ECO:0007669"/>
    <property type="project" value="TreeGrafter"/>
</dbReference>
<proteinExistence type="predicted"/>
<feature type="domain" description="Protein kinase" evidence="1">
    <location>
        <begin position="1"/>
        <end position="326"/>
    </location>
</feature>
<dbReference type="SMART" id="SM00220">
    <property type="entry name" value="S_TKc"/>
    <property type="match status" value="1"/>
</dbReference>
<dbReference type="Pfam" id="PF00069">
    <property type="entry name" value="Pkinase"/>
    <property type="match status" value="1"/>
</dbReference>
<sequence length="329" mass="37340">MAPTKEPSEPLALGTRLVGLSGRQYQITKMLQQRTDPVLSCVYLATTQEHEKYVAKNVFHTEFEYQLDLQRPLADCPNLRTVVDTVPHHLLFLYRYLADDLLKLAKNESLSDATRKWILREALAGLADLHDQNIFHSDIKPNNIFVDYDETPNGVIDVKAVQIGDLEMGCAIPPDLNVRGARLGNPMWRSPEAHAAGRMNLPSDIFSFGLVCIYTMLRRIVIRLVDDKGAELSEAEQERIIVKRLLSHFGDGPGLVGLLDHLDDESAQWRDLVLAVMEEFTSDSPRKPFSMWDDVDESFRDVVTKMTSLDPKGRITAREALDHRWFRSA</sequence>
<dbReference type="PROSITE" id="PS50011">
    <property type="entry name" value="PROTEIN_KINASE_DOM"/>
    <property type="match status" value="1"/>
</dbReference>
<keyword evidence="2" id="KW-0808">Transferase</keyword>
<dbReference type="GO" id="GO:0004674">
    <property type="term" value="F:protein serine/threonine kinase activity"/>
    <property type="evidence" value="ECO:0007669"/>
    <property type="project" value="TreeGrafter"/>
</dbReference>
<name>A0AAN6VIJ8_9PEZI</name>
<reference evidence="2" key="2">
    <citation type="submission" date="2023-05" db="EMBL/GenBank/DDBJ databases">
        <authorList>
            <consortium name="Lawrence Berkeley National Laboratory"/>
            <person name="Steindorff A."/>
            <person name="Hensen N."/>
            <person name="Bonometti L."/>
            <person name="Westerberg I."/>
            <person name="Brannstrom I.O."/>
            <person name="Guillou S."/>
            <person name="Cros-Aarteil S."/>
            <person name="Calhoun S."/>
            <person name="Haridas S."/>
            <person name="Kuo A."/>
            <person name="Mondo S."/>
            <person name="Pangilinan J."/>
            <person name="Riley R."/>
            <person name="Labutti K."/>
            <person name="Andreopoulos B."/>
            <person name="Lipzen A."/>
            <person name="Chen C."/>
            <person name="Yanf M."/>
            <person name="Daum C."/>
            <person name="Ng V."/>
            <person name="Clum A."/>
            <person name="Ohm R."/>
            <person name="Martin F."/>
            <person name="Silar P."/>
            <person name="Natvig D."/>
            <person name="Lalanne C."/>
            <person name="Gautier V."/>
            <person name="Ament-Velasquez S.L."/>
            <person name="Kruys A."/>
            <person name="Hutchinson M.I."/>
            <person name="Powell A.J."/>
            <person name="Barry K."/>
            <person name="Miller A.N."/>
            <person name="Grigoriev I.V."/>
            <person name="Debuchy R."/>
            <person name="Gladieux P."/>
            <person name="Thoren M.H."/>
            <person name="Johannesson H."/>
        </authorList>
    </citation>
    <scope>NUCLEOTIDE SEQUENCE</scope>
    <source>
        <strain evidence="2">CBS 538.74</strain>
    </source>
</reference>
<reference evidence="2" key="1">
    <citation type="journal article" date="2023" name="Mol. Phylogenet. Evol.">
        <title>Genome-scale phylogeny and comparative genomics of the fungal order Sordariales.</title>
        <authorList>
            <person name="Hensen N."/>
            <person name="Bonometti L."/>
            <person name="Westerberg I."/>
            <person name="Brannstrom I.O."/>
            <person name="Guillou S."/>
            <person name="Cros-Aarteil S."/>
            <person name="Calhoun S."/>
            <person name="Haridas S."/>
            <person name="Kuo A."/>
            <person name="Mondo S."/>
            <person name="Pangilinan J."/>
            <person name="Riley R."/>
            <person name="LaButti K."/>
            <person name="Andreopoulos B."/>
            <person name="Lipzen A."/>
            <person name="Chen C."/>
            <person name="Yan M."/>
            <person name="Daum C."/>
            <person name="Ng V."/>
            <person name="Clum A."/>
            <person name="Steindorff A."/>
            <person name="Ohm R.A."/>
            <person name="Martin F."/>
            <person name="Silar P."/>
            <person name="Natvig D.O."/>
            <person name="Lalanne C."/>
            <person name="Gautier V."/>
            <person name="Ament-Velasquez S.L."/>
            <person name="Kruys A."/>
            <person name="Hutchinson M.I."/>
            <person name="Powell A.J."/>
            <person name="Barry K."/>
            <person name="Miller A.N."/>
            <person name="Grigoriev I.V."/>
            <person name="Debuchy R."/>
            <person name="Gladieux P."/>
            <person name="Hiltunen Thoren M."/>
            <person name="Johannesson H."/>
        </authorList>
    </citation>
    <scope>NUCLEOTIDE SEQUENCE</scope>
    <source>
        <strain evidence="2">CBS 538.74</strain>
    </source>
</reference>
<dbReference type="PANTHER" id="PTHR44167:SF30">
    <property type="entry name" value="PHOSPHORYLASE KINASE"/>
    <property type="match status" value="1"/>
</dbReference>
<dbReference type="GO" id="GO:0005524">
    <property type="term" value="F:ATP binding"/>
    <property type="evidence" value="ECO:0007669"/>
    <property type="project" value="InterPro"/>
</dbReference>
<dbReference type="InterPro" id="IPR008271">
    <property type="entry name" value="Ser/Thr_kinase_AS"/>
</dbReference>
<accession>A0AAN6VIJ8</accession>
<dbReference type="SUPFAM" id="SSF56112">
    <property type="entry name" value="Protein kinase-like (PK-like)"/>
    <property type="match status" value="1"/>
</dbReference>
<dbReference type="Proteomes" id="UP001302745">
    <property type="component" value="Unassembled WGS sequence"/>
</dbReference>
<keyword evidence="3" id="KW-1185">Reference proteome</keyword>
<gene>
    <name evidence="2" type="ORF">C8A00DRAFT_17709</name>
</gene>
<organism evidence="2 3">
    <name type="scientific">Chaetomidium leptoderma</name>
    <dbReference type="NCBI Taxonomy" id="669021"/>
    <lineage>
        <taxon>Eukaryota</taxon>
        <taxon>Fungi</taxon>
        <taxon>Dikarya</taxon>
        <taxon>Ascomycota</taxon>
        <taxon>Pezizomycotina</taxon>
        <taxon>Sordariomycetes</taxon>
        <taxon>Sordariomycetidae</taxon>
        <taxon>Sordariales</taxon>
        <taxon>Chaetomiaceae</taxon>
        <taxon>Chaetomidium</taxon>
    </lineage>
</organism>
<dbReference type="InterPro" id="IPR011009">
    <property type="entry name" value="Kinase-like_dom_sf"/>
</dbReference>
<protein>
    <submittedName>
        <fullName evidence="2">CMGC protein kinase</fullName>
    </submittedName>
</protein>
<dbReference type="PANTHER" id="PTHR44167">
    <property type="entry name" value="OVARIAN-SPECIFIC SERINE/THREONINE-PROTEIN KINASE LOK-RELATED"/>
    <property type="match status" value="1"/>
</dbReference>
<dbReference type="PROSITE" id="PS00108">
    <property type="entry name" value="PROTEIN_KINASE_ST"/>
    <property type="match status" value="1"/>
</dbReference>
<dbReference type="InterPro" id="IPR000719">
    <property type="entry name" value="Prot_kinase_dom"/>
</dbReference>
<evidence type="ECO:0000313" key="3">
    <source>
        <dbReference type="Proteomes" id="UP001302745"/>
    </source>
</evidence>